<dbReference type="SMART" id="SM00473">
    <property type="entry name" value="PAN_AP"/>
    <property type="match status" value="1"/>
</dbReference>
<evidence type="ECO:0000313" key="5">
    <source>
        <dbReference type="WBParaSite" id="MBELARI_LOCUS5824"/>
    </source>
</evidence>
<feature type="domain" description="Apple" evidence="2">
    <location>
        <begin position="49"/>
        <end position="134"/>
    </location>
</feature>
<reference evidence="4 5" key="1">
    <citation type="submission" date="2024-02" db="UniProtKB">
        <authorList>
            <consortium name="WormBaseParasite"/>
        </authorList>
    </citation>
    <scope>IDENTIFICATION</scope>
</reference>
<dbReference type="Pfam" id="PF00024">
    <property type="entry name" value="PAN_1"/>
    <property type="match status" value="1"/>
</dbReference>
<dbReference type="SUPFAM" id="SSF57414">
    <property type="entry name" value="Hairpin loop containing domain-like"/>
    <property type="match status" value="1"/>
</dbReference>
<evidence type="ECO:0000256" key="1">
    <source>
        <dbReference type="SAM" id="SignalP"/>
    </source>
</evidence>
<feature type="signal peptide" evidence="1">
    <location>
        <begin position="1"/>
        <end position="20"/>
    </location>
</feature>
<dbReference type="WBParaSite" id="MBELARI_LOCUS10074">
    <property type="protein sequence ID" value="MBELARI_LOCUS10074"/>
    <property type="gene ID" value="MBELARI_LOCUS10074"/>
</dbReference>
<evidence type="ECO:0000313" key="3">
    <source>
        <dbReference type="Proteomes" id="UP000887575"/>
    </source>
</evidence>
<dbReference type="Gene3D" id="3.50.4.10">
    <property type="entry name" value="Hepatocyte Growth Factor"/>
    <property type="match status" value="1"/>
</dbReference>
<feature type="chain" id="PRO_5041894101" description="Apple domain-containing protein" evidence="1">
    <location>
        <begin position="21"/>
        <end position="180"/>
    </location>
</feature>
<dbReference type="InterPro" id="IPR003609">
    <property type="entry name" value="Pan_app"/>
</dbReference>
<dbReference type="CDD" id="cd01099">
    <property type="entry name" value="PAN_AP_HGF"/>
    <property type="match status" value="1"/>
</dbReference>
<dbReference type="Proteomes" id="UP000887575">
    <property type="component" value="Unassembled WGS sequence"/>
</dbReference>
<organism evidence="3 4">
    <name type="scientific">Mesorhabditis belari</name>
    <dbReference type="NCBI Taxonomy" id="2138241"/>
    <lineage>
        <taxon>Eukaryota</taxon>
        <taxon>Metazoa</taxon>
        <taxon>Ecdysozoa</taxon>
        <taxon>Nematoda</taxon>
        <taxon>Chromadorea</taxon>
        <taxon>Rhabditida</taxon>
        <taxon>Rhabditina</taxon>
        <taxon>Rhabditomorpha</taxon>
        <taxon>Rhabditoidea</taxon>
        <taxon>Rhabditidae</taxon>
        <taxon>Mesorhabditinae</taxon>
        <taxon>Mesorhabditis</taxon>
    </lineage>
</organism>
<protein>
    <recommendedName>
        <fullName evidence="2">Apple domain-containing protein</fullName>
    </recommendedName>
</protein>
<proteinExistence type="predicted"/>
<accession>A0AAF3J1C1</accession>
<keyword evidence="3" id="KW-1185">Reference proteome</keyword>
<sequence>MNAAIFLSFLLLAIVSIVNATTEWWGDLRAHLNPPKAPAFYDVTYDDECPQGLKYDAIPDFVYFGTMISSMNVDDNEECVQKCLEKPRCKAANYFQSISFQEQGFCELLSETQLDNPQLMRPFIKATYYENIRCRDVDAIEIEIDQKPRARPTKEEISDIFKKISSKATEFRARFRAARK</sequence>
<evidence type="ECO:0000313" key="4">
    <source>
        <dbReference type="WBParaSite" id="MBELARI_LOCUS10074"/>
    </source>
</evidence>
<dbReference type="AlphaFoldDB" id="A0AAF3J1C1"/>
<keyword evidence="1" id="KW-0732">Signal</keyword>
<evidence type="ECO:0000259" key="2">
    <source>
        <dbReference type="PROSITE" id="PS50948"/>
    </source>
</evidence>
<dbReference type="PROSITE" id="PS50948">
    <property type="entry name" value="PAN"/>
    <property type="match status" value="1"/>
</dbReference>
<name>A0AAF3J1C1_9BILA</name>
<dbReference type="WBParaSite" id="MBELARI_LOCUS5824">
    <property type="protein sequence ID" value="MBELARI_LOCUS5824"/>
    <property type="gene ID" value="MBELARI_LOCUS5824"/>
</dbReference>